<dbReference type="InterPro" id="IPR043504">
    <property type="entry name" value="Peptidase_S1_PA_chymotrypsin"/>
</dbReference>
<dbReference type="Gene3D" id="2.40.10.10">
    <property type="entry name" value="Trypsin-like serine proteases"/>
    <property type="match status" value="1"/>
</dbReference>
<dbReference type="KEGG" id="api:100574384"/>
<keyword evidence="5" id="KW-1185">Reference proteome</keyword>
<accession>A0A8R1WY94</accession>
<evidence type="ECO:0000256" key="2">
    <source>
        <dbReference type="SAM" id="Phobius"/>
    </source>
</evidence>
<evidence type="ECO:0000256" key="1">
    <source>
        <dbReference type="SAM" id="MobiDB-lite"/>
    </source>
</evidence>
<feature type="region of interest" description="Disordered" evidence="1">
    <location>
        <begin position="95"/>
        <end position="148"/>
    </location>
</feature>
<dbReference type="GO" id="GO:0004252">
    <property type="term" value="F:serine-type endopeptidase activity"/>
    <property type="evidence" value="ECO:0007669"/>
    <property type="project" value="InterPro"/>
</dbReference>
<dbReference type="Pfam" id="PF00089">
    <property type="entry name" value="Trypsin"/>
    <property type="match status" value="1"/>
</dbReference>
<dbReference type="Proteomes" id="UP000007819">
    <property type="component" value="Chromosome X"/>
</dbReference>
<dbReference type="AlphaFoldDB" id="A0A8R1WY94"/>
<name>A0A8R1WY94_ACYPI</name>
<feature type="compositionally biased region" description="Basic and acidic residues" evidence="1">
    <location>
        <begin position="95"/>
        <end position="128"/>
    </location>
</feature>
<dbReference type="SUPFAM" id="SSF50494">
    <property type="entry name" value="Trypsin-like serine proteases"/>
    <property type="match status" value="1"/>
</dbReference>
<dbReference type="GO" id="GO:0006508">
    <property type="term" value="P:proteolysis"/>
    <property type="evidence" value="ECO:0007669"/>
    <property type="project" value="InterPro"/>
</dbReference>
<dbReference type="EnsemblMetazoa" id="XM_008180421.2">
    <property type="protein sequence ID" value="XP_008178643.1"/>
    <property type="gene ID" value="LOC100574384"/>
</dbReference>
<evidence type="ECO:0000313" key="4">
    <source>
        <dbReference type="EnsemblMetazoa" id="XP_008178643.1"/>
    </source>
</evidence>
<sequence>MEGWRIETKVRNGENAPTGRNLKNWKEFLCSATGTTQVVCQGDSGGPMICNGKLYGVCSFYYNFKGGKNECGSPDIQTLHVFLYHYLKWIYDIIDPKKDGDDKNDENDKKDENDKNDKNDENDKNDKKDKKKKKKKKKKRRKNSGNSLKPHLTMYTILAILFYMVY</sequence>
<feature type="transmembrane region" description="Helical" evidence="2">
    <location>
        <begin position="148"/>
        <end position="165"/>
    </location>
</feature>
<evidence type="ECO:0000259" key="3">
    <source>
        <dbReference type="Pfam" id="PF00089"/>
    </source>
</evidence>
<evidence type="ECO:0000313" key="5">
    <source>
        <dbReference type="Proteomes" id="UP000007819"/>
    </source>
</evidence>
<dbReference type="InterPro" id="IPR009003">
    <property type="entry name" value="Peptidase_S1_PA"/>
</dbReference>
<reference evidence="5" key="1">
    <citation type="submission" date="2010-06" db="EMBL/GenBank/DDBJ databases">
        <authorList>
            <person name="Jiang H."/>
            <person name="Abraham K."/>
            <person name="Ali S."/>
            <person name="Alsbrooks S.L."/>
            <person name="Anim B.N."/>
            <person name="Anosike U.S."/>
            <person name="Attaway T."/>
            <person name="Bandaranaike D.P."/>
            <person name="Battles P.K."/>
            <person name="Bell S.N."/>
            <person name="Bell A.V."/>
            <person name="Beltran B."/>
            <person name="Bickham C."/>
            <person name="Bustamante Y."/>
            <person name="Caleb T."/>
            <person name="Canada A."/>
            <person name="Cardenas V."/>
            <person name="Carter K."/>
            <person name="Chacko J."/>
            <person name="Chandrabose M.N."/>
            <person name="Chavez D."/>
            <person name="Chavez A."/>
            <person name="Chen L."/>
            <person name="Chu H.-S."/>
            <person name="Claassen K.J."/>
            <person name="Cockrell R."/>
            <person name="Collins M."/>
            <person name="Cooper J.A."/>
            <person name="Cree A."/>
            <person name="Curry S.M."/>
            <person name="Da Y."/>
            <person name="Dao M.D."/>
            <person name="Das B."/>
            <person name="Davila M.-L."/>
            <person name="Davy-Carroll L."/>
            <person name="Denson S."/>
            <person name="Dinh H."/>
            <person name="Ebong V.E."/>
            <person name="Edwards J.R."/>
            <person name="Egan A."/>
            <person name="El-Daye J."/>
            <person name="Escobedo L."/>
            <person name="Fernandez S."/>
            <person name="Fernando P.R."/>
            <person name="Flagg N."/>
            <person name="Forbes L.D."/>
            <person name="Fowler R.G."/>
            <person name="Fu Q."/>
            <person name="Gabisi R.A."/>
            <person name="Ganer J."/>
            <person name="Garbino Pronczuk A."/>
            <person name="Garcia R.M."/>
            <person name="Garner T."/>
            <person name="Garrett T.E."/>
            <person name="Gonzalez D.A."/>
            <person name="Hamid H."/>
            <person name="Hawkins E.S."/>
            <person name="Hirani K."/>
            <person name="Hogues M.E."/>
            <person name="Hollins B."/>
            <person name="Hsiao C.-H."/>
            <person name="Jabil R."/>
            <person name="James M.L."/>
            <person name="Jhangiani S.N."/>
            <person name="Johnson B."/>
            <person name="Johnson Q."/>
            <person name="Joshi V."/>
            <person name="Kalu J.B."/>
            <person name="Kam C."/>
            <person name="Kashfia A."/>
            <person name="Keebler J."/>
            <person name="Kisamo H."/>
            <person name="Kovar C.L."/>
            <person name="Lago L.A."/>
            <person name="Lai C.-Y."/>
            <person name="Laidlaw J."/>
            <person name="Lara F."/>
            <person name="Le T.-K."/>
            <person name="Lee S.L."/>
            <person name="Legall F.H."/>
            <person name="Lemon S.J."/>
            <person name="Lewis L.R."/>
            <person name="Li B."/>
            <person name="Liu Y."/>
            <person name="Liu Y.-S."/>
            <person name="Lopez J."/>
            <person name="Lozado R.J."/>
            <person name="Lu J."/>
            <person name="Madu R.C."/>
            <person name="Maheshwari M."/>
            <person name="Maheshwari R."/>
            <person name="Malloy K."/>
            <person name="Martinez E."/>
            <person name="Mathew T."/>
            <person name="Mercado I.C."/>
            <person name="Mercado C."/>
            <person name="Meyer B."/>
            <person name="Montgomery K."/>
            <person name="Morgan M.B."/>
            <person name="Munidasa M."/>
            <person name="Nazareth L.V."/>
            <person name="Nelson J."/>
            <person name="Ng B.M."/>
            <person name="Nguyen N.B."/>
            <person name="Nguyen P.Q."/>
            <person name="Nguyen T."/>
            <person name="Obregon M."/>
            <person name="Okwuonu G.O."/>
            <person name="Onwere C.G."/>
            <person name="Orozco G."/>
            <person name="Parra A."/>
            <person name="Patel S."/>
            <person name="Patil S."/>
            <person name="Perez A."/>
            <person name="Perez Y."/>
            <person name="Pham C."/>
            <person name="Primus E.L."/>
            <person name="Pu L.-L."/>
            <person name="Puazo M."/>
            <person name="Qin X."/>
            <person name="Quiroz J.B."/>
            <person name="Reese J."/>
            <person name="Richards S."/>
            <person name="Rives C.M."/>
            <person name="Robberts R."/>
            <person name="Ruiz S.J."/>
            <person name="Ruiz M.J."/>
            <person name="Santibanez J."/>
            <person name="Schneider B.W."/>
            <person name="Sisson I."/>
            <person name="Smith M."/>
            <person name="Sodergren E."/>
            <person name="Song X.-Z."/>
            <person name="Song B.B."/>
            <person name="Summersgill H."/>
            <person name="Thelus R."/>
            <person name="Thornton R.D."/>
            <person name="Trejos Z.Y."/>
            <person name="Usmani K."/>
            <person name="Vattathil S."/>
            <person name="Villasana D."/>
            <person name="Walker D.L."/>
            <person name="Wang S."/>
            <person name="Wang K."/>
            <person name="White C.S."/>
            <person name="Williams A.C."/>
            <person name="Williamson J."/>
            <person name="Wilson K."/>
            <person name="Woghiren I.O."/>
            <person name="Woodworth J.R."/>
            <person name="Worley K.C."/>
            <person name="Wright R.A."/>
            <person name="Wu W."/>
            <person name="Young L."/>
            <person name="Zhang L."/>
            <person name="Zhang J."/>
            <person name="Zhu Y."/>
            <person name="Muzny D.M."/>
            <person name="Weinstock G."/>
            <person name="Gibbs R.A."/>
        </authorList>
    </citation>
    <scope>NUCLEOTIDE SEQUENCE [LARGE SCALE GENOMIC DNA]</scope>
    <source>
        <strain evidence="5">LSR1</strain>
    </source>
</reference>
<keyword evidence="2" id="KW-0812">Transmembrane</keyword>
<dbReference type="InterPro" id="IPR001254">
    <property type="entry name" value="Trypsin_dom"/>
</dbReference>
<protein>
    <recommendedName>
        <fullName evidence="3">Peptidase S1 domain-containing protein</fullName>
    </recommendedName>
</protein>
<feature type="domain" description="Peptidase S1" evidence="3">
    <location>
        <begin position="26"/>
        <end position="90"/>
    </location>
</feature>
<keyword evidence="2" id="KW-0472">Membrane</keyword>
<proteinExistence type="predicted"/>
<feature type="compositionally biased region" description="Basic residues" evidence="1">
    <location>
        <begin position="129"/>
        <end position="143"/>
    </location>
</feature>
<keyword evidence="2" id="KW-1133">Transmembrane helix</keyword>
<organism evidence="4 5">
    <name type="scientific">Acyrthosiphon pisum</name>
    <name type="common">Pea aphid</name>
    <dbReference type="NCBI Taxonomy" id="7029"/>
    <lineage>
        <taxon>Eukaryota</taxon>
        <taxon>Metazoa</taxon>
        <taxon>Ecdysozoa</taxon>
        <taxon>Arthropoda</taxon>
        <taxon>Hexapoda</taxon>
        <taxon>Insecta</taxon>
        <taxon>Pterygota</taxon>
        <taxon>Neoptera</taxon>
        <taxon>Paraneoptera</taxon>
        <taxon>Hemiptera</taxon>
        <taxon>Sternorrhyncha</taxon>
        <taxon>Aphidomorpha</taxon>
        <taxon>Aphidoidea</taxon>
        <taxon>Aphididae</taxon>
        <taxon>Macrosiphini</taxon>
        <taxon>Acyrthosiphon</taxon>
    </lineage>
</organism>
<dbReference type="GeneID" id="100574384"/>
<dbReference type="OrthoDB" id="10490129at2759"/>
<reference evidence="4" key="2">
    <citation type="submission" date="2022-06" db="UniProtKB">
        <authorList>
            <consortium name="EnsemblMetazoa"/>
        </authorList>
    </citation>
    <scope>IDENTIFICATION</scope>
</reference>
<dbReference type="RefSeq" id="XP_008178643.1">
    <property type="nucleotide sequence ID" value="XM_008180421.2"/>
</dbReference>